<evidence type="ECO:0000313" key="1">
    <source>
        <dbReference type="EMBL" id="CAK0897862.1"/>
    </source>
</evidence>
<evidence type="ECO:0000313" key="2">
    <source>
        <dbReference type="Proteomes" id="UP001189429"/>
    </source>
</evidence>
<sequence length="282" mass="31712">MSWLLQMEENVLKRRQELPDNAFVSAEELRDVWEDGRRGGPDRALPIVAVSACWDTREHPDPTGRQLKMIVDTLKSERTKYCQRWFLFGGFSEMGVFWDWPSLLQGNTQRSIAARQAALAEHKTEQEAVAAASDAERTPSEKAAFGYALHQTMDLWYAHQGTTVLLVTQHPRERGSQREQGYEESGWATYERCSAEQIKTGNRLVAKWDSVLDLGSSTCSVKAVGRCWPVGPQAFDGLIQTKSFTNSADRTAVKELYRKMSTAHLGSVREISQGCRAQSPPT</sequence>
<name>A0ABN9XII6_9DINO</name>
<accession>A0ABN9XII6</accession>
<proteinExistence type="predicted"/>
<reference evidence="1" key="1">
    <citation type="submission" date="2023-10" db="EMBL/GenBank/DDBJ databases">
        <authorList>
            <person name="Chen Y."/>
            <person name="Shah S."/>
            <person name="Dougan E. K."/>
            <person name="Thang M."/>
            <person name="Chan C."/>
        </authorList>
    </citation>
    <scope>NUCLEOTIDE SEQUENCE [LARGE SCALE GENOMIC DNA]</scope>
</reference>
<organism evidence="1 2">
    <name type="scientific">Prorocentrum cordatum</name>
    <dbReference type="NCBI Taxonomy" id="2364126"/>
    <lineage>
        <taxon>Eukaryota</taxon>
        <taxon>Sar</taxon>
        <taxon>Alveolata</taxon>
        <taxon>Dinophyceae</taxon>
        <taxon>Prorocentrales</taxon>
        <taxon>Prorocentraceae</taxon>
        <taxon>Prorocentrum</taxon>
    </lineage>
</organism>
<keyword evidence="2" id="KW-1185">Reference proteome</keyword>
<dbReference type="EMBL" id="CAUYUJ010020392">
    <property type="protein sequence ID" value="CAK0897862.1"/>
    <property type="molecule type" value="Genomic_DNA"/>
</dbReference>
<dbReference type="Proteomes" id="UP001189429">
    <property type="component" value="Unassembled WGS sequence"/>
</dbReference>
<protein>
    <submittedName>
        <fullName evidence="1">Uncharacterized protein</fullName>
    </submittedName>
</protein>
<gene>
    <name evidence="1" type="ORF">PCOR1329_LOCUS75915</name>
</gene>
<comment type="caution">
    <text evidence="1">The sequence shown here is derived from an EMBL/GenBank/DDBJ whole genome shotgun (WGS) entry which is preliminary data.</text>
</comment>